<gene>
    <name evidence="1" type="ORF">PM02_04125</name>
</gene>
<dbReference type="AlphaFoldDB" id="A0A061SWI1"/>
<dbReference type="eggNOG" id="COG5267">
    <property type="taxonomic scope" value="Bacteria"/>
</dbReference>
<comment type="caution">
    <text evidence="1">The sequence shown here is derived from an EMBL/GenBank/DDBJ whole genome shotgun (WGS) entry which is preliminary data.</text>
</comment>
<dbReference type="STRING" id="83219.PM02_04125"/>
<dbReference type="EMBL" id="JEMU01000003">
    <property type="protein sequence ID" value="KAJ04025.1"/>
    <property type="molecule type" value="Genomic_DNA"/>
</dbReference>
<evidence type="ECO:0000313" key="2">
    <source>
        <dbReference type="Proteomes" id="UP000027337"/>
    </source>
</evidence>
<evidence type="ECO:0000313" key="1">
    <source>
        <dbReference type="EMBL" id="KAJ04025.1"/>
    </source>
</evidence>
<protein>
    <recommendedName>
        <fullName evidence="3">DUF1800 domain-containing protein</fullName>
    </recommendedName>
</protein>
<name>A0A061SWI1_9RHOB</name>
<proteinExistence type="predicted"/>
<accession>A0A061SWI1</accession>
<sequence length="460" mass="50583">MPFTPEMAERRFGYGLSPQIVPPSSVAQMLSGLQGADVMAQAYPIPGFRHIQDQIVYVRRFSRFARKNPETEAGQAAEQKAKRARRALFHDRQRWTVAALQRRIDTPHTFRERLIAFWADHFTARGKSGLLRAAAPAYLEEALRPHVSGKFADLLRACVTHPLMLHYLDQNTSAGPNSRAAQRPDRQRGLNENLAREVLELHTLEVGGPYTQNDVHELAKLLTGLAGTRDYSFKFRRNMAEPGAETVLGRSYGGPPGLAPIHAVLADLALHPATAAHIARKLAVHFVSDTPPPDLIEDLQETYLGSGGDLMTCYAALLHHPASWTMNAPNIRPPDEFVGAALRAMAVKPETLQALRPAQIRRLLLTPMRLMGQAWQQPAGPVGWPEDDGAWITPQGIAARLDWAVNAPAQLRPDLPDPRNFVHDALGPNPPADVVFAASAAETRGDAIGLVLCAPAFQRR</sequence>
<organism evidence="1 2">
    <name type="scientific">Sulfitobacter mediterraneus</name>
    <dbReference type="NCBI Taxonomy" id="83219"/>
    <lineage>
        <taxon>Bacteria</taxon>
        <taxon>Pseudomonadati</taxon>
        <taxon>Pseudomonadota</taxon>
        <taxon>Alphaproteobacteria</taxon>
        <taxon>Rhodobacterales</taxon>
        <taxon>Roseobacteraceae</taxon>
        <taxon>Sulfitobacter</taxon>
    </lineage>
</organism>
<reference evidence="1 2" key="1">
    <citation type="journal article" date="2014" name="Genome Announc.">
        <title>Draft Genome Sequences of Two Isolates of the Roseobacter Group, Sulfitobacter sp. Strains 3SOLIMAR09 and 1FIGIMAR09, from Harbors of Mallorca Island (Mediterranean Sea).</title>
        <authorList>
            <person name="Mas-Llado M."/>
            <person name="Pina-Villalonga J.M."/>
            <person name="Brunet-Galmes I."/>
            <person name="Nogales B."/>
            <person name="Bosch R."/>
        </authorList>
    </citation>
    <scope>NUCLEOTIDE SEQUENCE [LARGE SCALE GENOMIC DNA]</scope>
    <source>
        <strain evidence="1 2">1FIGIMAR09</strain>
    </source>
</reference>
<evidence type="ECO:0008006" key="3">
    <source>
        <dbReference type="Google" id="ProtNLM"/>
    </source>
</evidence>
<keyword evidence="2" id="KW-1185">Reference proteome</keyword>
<dbReference type="Pfam" id="PF08811">
    <property type="entry name" value="DUF1800"/>
    <property type="match status" value="1"/>
</dbReference>
<dbReference type="InterPro" id="IPR014917">
    <property type="entry name" value="DUF1800"/>
</dbReference>
<dbReference type="RefSeq" id="WP_037905586.1">
    <property type="nucleotide sequence ID" value="NZ_JEMU01000003.1"/>
</dbReference>
<dbReference type="Proteomes" id="UP000027337">
    <property type="component" value="Unassembled WGS sequence"/>
</dbReference>